<dbReference type="GO" id="GO:0005524">
    <property type="term" value="F:ATP binding"/>
    <property type="evidence" value="ECO:0007669"/>
    <property type="project" value="UniProtKB-KW"/>
</dbReference>
<evidence type="ECO:0000256" key="5">
    <source>
        <dbReference type="ARBA" id="ARBA00022741"/>
    </source>
</evidence>
<dbReference type="OrthoDB" id="245989at2759"/>
<dbReference type="Proteomes" id="UP000777438">
    <property type="component" value="Unassembled WGS sequence"/>
</dbReference>
<feature type="transmembrane region" description="Helical" evidence="10">
    <location>
        <begin position="525"/>
        <end position="545"/>
    </location>
</feature>
<evidence type="ECO:0000256" key="2">
    <source>
        <dbReference type="ARBA" id="ARBA00006012"/>
    </source>
</evidence>
<feature type="domain" description="ABC transporter" evidence="11">
    <location>
        <begin position="824"/>
        <end position="1066"/>
    </location>
</feature>
<keyword evidence="13" id="KW-1185">Reference proteome</keyword>
<comment type="caution">
    <text evidence="12">The sequence shown here is derived from an EMBL/GenBank/DDBJ whole genome shotgun (WGS) entry which is preliminary data.</text>
</comment>
<dbReference type="GO" id="GO:0016887">
    <property type="term" value="F:ATP hydrolysis activity"/>
    <property type="evidence" value="ECO:0007669"/>
    <property type="project" value="InterPro"/>
</dbReference>
<accession>A0A9P9ASW0</accession>
<dbReference type="InterPro" id="IPR013525">
    <property type="entry name" value="ABC2_TM"/>
</dbReference>
<keyword evidence="3" id="KW-0813">Transport</keyword>
<feature type="transmembrane region" description="Helical" evidence="10">
    <location>
        <begin position="1282"/>
        <end position="1302"/>
    </location>
</feature>
<dbReference type="Gene3D" id="3.40.50.300">
    <property type="entry name" value="P-loop containing nucleotide triphosphate hydrolases"/>
    <property type="match status" value="2"/>
</dbReference>
<dbReference type="SUPFAM" id="SSF52540">
    <property type="entry name" value="P-loop containing nucleoside triphosphate hydrolases"/>
    <property type="match status" value="2"/>
</dbReference>
<evidence type="ECO:0000256" key="10">
    <source>
        <dbReference type="SAM" id="Phobius"/>
    </source>
</evidence>
<organism evidence="12 13">
    <name type="scientific">Thelonectria olida</name>
    <dbReference type="NCBI Taxonomy" id="1576542"/>
    <lineage>
        <taxon>Eukaryota</taxon>
        <taxon>Fungi</taxon>
        <taxon>Dikarya</taxon>
        <taxon>Ascomycota</taxon>
        <taxon>Pezizomycotina</taxon>
        <taxon>Sordariomycetes</taxon>
        <taxon>Hypocreomycetidae</taxon>
        <taxon>Hypocreales</taxon>
        <taxon>Nectriaceae</taxon>
        <taxon>Thelonectria</taxon>
    </lineage>
</organism>
<feature type="transmembrane region" description="Helical" evidence="10">
    <location>
        <begin position="1436"/>
        <end position="1454"/>
    </location>
</feature>
<evidence type="ECO:0000256" key="1">
    <source>
        <dbReference type="ARBA" id="ARBA00004141"/>
    </source>
</evidence>
<protein>
    <submittedName>
        <fullName evidence="12">ABC-2 type transporter-domain-containing protein</fullName>
    </submittedName>
</protein>
<feature type="region of interest" description="Disordered" evidence="9">
    <location>
        <begin position="789"/>
        <end position="810"/>
    </location>
</feature>
<dbReference type="FunFam" id="3.40.50.300:FF:000054">
    <property type="entry name" value="ABC multidrug transporter atrF"/>
    <property type="match status" value="1"/>
</dbReference>
<dbReference type="InterPro" id="IPR043926">
    <property type="entry name" value="ABCG_dom"/>
</dbReference>
<keyword evidence="4 10" id="KW-0812">Transmembrane</keyword>
<comment type="similarity">
    <text evidence="2">Belongs to the ABC transporter superfamily. ABCG family. PDR (TC 3.A.1.205) subfamily.</text>
</comment>
<dbReference type="EMBL" id="JAGPYM010000006">
    <property type="protein sequence ID" value="KAH6893265.1"/>
    <property type="molecule type" value="Genomic_DNA"/>
</dbReference>
<evidence type="ECO:0000256" key="9">
    <source>
        <dbReference type="SAM" id="MobiDB-lite"/>
    </source>
</evidence>
<dbReference type="PROSITE" id="PS00211">
    <property type="entry name" value="ABC_TRANSPORTER_1"/>
    <property type="match status" value="1"/>
</dbReference>
<dbReference type="Pfam" id="PF14510">
    <property type="entry name" value="ABC_trans_N"/>
    <property type="match status" value="1"/>
</dbReference>
<dbReference type="Pfam" id="PF19055">
    <property type="entry name" value="ABC2_membrane_7"/>
    <property type="match status" value="1"/>
</dbReference>
<keyword evidence="8 10" id="KW-0472">Membrane</keyword>
<evidence type="ECO:0000256" key="7">
    <source>
        <dbReference type="ARBA" id="ARBA00022989"/>
    </source>
</evidence>
<keyword evidence="5" id="KW-0547">Nucleotide-binding</keyword>
<dbReference type="Pfam" id="PF06422">
    <property type="entry name" value="PDR_CDR"/>
    <property type="match status" value="1"/>
</dbReference>
<dbReference type="InterPro" id="IPR029481">
    <property type="entry name" value="ABC_trans_N"/>
</dbReference>
<comment type="subcellular location">
    <subcellularLocation>
        <location evidence="1">Membrane</location>
        <topology evidence="1">Multi-pass membrane protein</topology>
    </subcellularLocation>
</comment>
<evidence type="ECO:0000313" key="13">
    <source>
        <dbReference type="Proteomes" id="UP000777438"/>
    </source>
</evidence>
<dbReference type="CDD" id="cd03232">
    <property type="entry name" value="ABCG_PDR_domain2"/>
    <property type="match status" value="1"/>
</dbReference>
<feature type="transmembrane region" description="Helical" evidence="10">
    <location>
        <begin position="566"/>
        <end position="588"/>
    </location>
</feature>
<evidence type="ECO:0000256" key="4">
    <source>
        <dbReference type="ARBA" id="ARBA00022692"/>
    </source>
</evidence>
<feature type="transmembrane region" description="Helical" evidence="10">
    <location>
        <begin position="632"/>
        <end position="651"/>
    </location>
</feature>
<feature type="transmembrane region" description="Helical" evidence="10">
    <location>
        <begin position="1314"/>
        <end position="1335"/>
    </location>
</feature>
<dbReference type="InterPro" id="IPR034003">
    <property type="entry name" value="ABCG_PDR_2"/>
</dbReference>
<gene>
    <name evidence="12" type="ORF">B0T10DRAFT_509925</name>
</gene>
<feature type="region of interest" description="Disordered" evidence="9">
    <location>
        <begin position="1"/>
        <end position="31"/>
    </location>
</feature>
<evidence type="ECO:0000259" key="11">
    <source>
        <dbReference type="PROSITE" id="PS50893"/>
    </source>
</evidence>
<dbReference type="CDD" id="cd03233">
    <property type="entry name" value="ABCG_PDR_domain1"/>
    <property type="match status" value="1"/>
</dbReference>
<feature type="transmembrane region" description="Helical" evidence="10">
    <location>
        <begin position="489"/>
        <end position="510"/>
    </location>
</feature>
<feature type="domain" description="ABC transporter" evidence="11">
    <location>
        <begin position="129"/>
        <end position="379"/>
    </location>
</feature>
<dbReference type="InterPro" id="IPR027417">
    <property type="entry name" value="P-loop_NTPase"/>
</dbReference>
<dbReference type="Pfam" id="PF00005">
    <property type="entry name" value="ABC_tran"/>
    <property type="match status" value="2"/>
</dbReference>
<evidence type="ECO:0000256" key="3">
    <source>
        <dbReference type="ARBA" id="ARBA00022448"/>
    </source>
</evidence>
<dbReference type="InterPro" id="IPR034001">
    <property type="entry name" value="ABCG_PDR_1"/>
</dbReference>
<dbReference type="InterPro" id="IPR010929">
    <property type="entry name" value="PDR_CDR_ABC"/>
</dbReference>
<evidence type="ECO:0000313" key="12">
    <source>
        <dbReference type="EMBL" id="KAH6893265.1"/>
    </source>
</evidence>
<evidence type="ECO:0000256" key="6">
    <source>
        <dbReference type="ARBA" id="ARBA00022840"/>
    </source>
</evidence>
<dbReference type="GO" id="GO:0140359">
    <property type="term" value="F:ABC-type transporter activity"/>
    <property type="evidence" value="ECO:0007669"/>
    <property type="project" value="InterPro"/>
</dbReference>
<feature type="transmembrane region" description="Helical" evidence="10">
    <location>
        <begin position="1232"/>
        <end position="1262"/>
    </location>
</feature>
<dbReference type="SMART" id="SM00382">
    <property type="entry name" value="AAA"/>
    <property type="match status" value="2"/>
</dbReference>
<feature type="transmembrane region" description="Helical" evidence="10">
    <location>
        <begin position="737"/>
        <end position="758"/>
    </location>
</feature>
<dbReference type="InterPro" id="IPR017871">
    <property type="entry name" value="ABC_transporter-like_CS"/>
</dbReference>
<proteinExistence type="inferred from homology"/>
<keyword evidence="7 10" id="KW-1133">Transmembrane helix</keyword>
<feature type="compositionally biased region" description="Polar residues" evidence="9">
    <location>
        <begin position="10"/>
        <end position="29"/>
    </location>
</feature>
<sequence>MGALEIPQDDGSSISEDQVNGSTTISTSGEEPVVSLARTFSLSRTFSAISGAPPNVNPFLSSDPRLDPTSPDFDAKIWAGALLHAFSEDPTKYPRHTAGVSCRNLGVYGFGRSTDYQKDVVNVLWEAPLRFVDWMVRRKSKIQILTEFDGLAKSSEMILVLGRPGSGVSTLLKTISGQTHGLHLDESSDFNYQGVPWKLMHDHFRGEIIYQAETDIHFPQLTVGDTLLFAALARTPQNRLDGVSRKAYAQHLRDVVMAIFGISNTINTKVGDDFVRGVSGGERKRVSIAEATLNQSAIQCWDNSTRGLDSATSLEFVKTLRLSTRMGGTSAIVALYQASQPAYDEFDKVAVLYEGRQIYFGPREAAKAYFTDMGYHCPERQTTADFLTSLTNPSERIVKHGFEDKVPRTPGEFADEWRMSQTRANLLREIAAFEEKYPLNGPELQKFRTARNAQQAPLMPTSSPYTISIPMQVHLCMTRGLQRLLGDKTFFVITAGGNLTISLVLGSVFFDLPDTAESMSSRCSIIFFAILFNGLSSALEILSLYAQRPIVEKHTRYALYRPLSEAISSAICDLPLKIISTLAFNVPLYFMSHLRRETGAFFIFLLFGFGTTLTMSMILRTIGQSTKTVHQALAPAAMLILGLVIYTGYILPTRNMKGWLRWLNYLDPIAYGYEALVANEFRNRQFPCGTMIPMGGAYDDVSPLQRTCSTAGAAPGDNFVVGDTYIEAAYGYKYSHLWRNFGILLGFFVFFSCTYLFSSEYFSLTPSKGEVLVFKQGYRRRLPAVPEDEEAAGVSRGSLHRETPSPSIPGTEKMIQIQKQTTVFHWRDLCYNIPIKSEDRRILDRVDGWVKPGTLTALMGATGAGKTTLLDVLADRVTMGVVTGDVLLNGHPRSNSFQRKTGYVQQQDIHLGTSTVREALRFSAELRQPASTSKQEKYDYVEEVIKLLEMEAYADAVIGVPGEGLNVEQRKRLTIAVELAGKPHLLLFLDEPTSGLDSQTAWSIAMLIRKLSDHGQAILCTIHQPSAMLFQQFDRLLLLARGGRTVYFGDIGDNSHVMTRYFEKYGAVPCAADENPAEWMLRVIGAAPGAHTDRDWATTWRESPDFMAVQAELDKLAALKATTEDPELSSDSNMTYAAPFTRQFWVCTKRVFEQYWRTPTYIYAKLLLCLGNSLFIGLSFQDSPLSIQGLQNQMYSIFMLVVIFAFLMYQTMPNFIAQRTLYEGRERASKTYAWYVFVLANLVVEMPWNSVAALFIYLPFYFLVGMYKNGEVTGTEHERGGLMFLLLWAFMVYEGTFADMAVAGVPTAEIGATVSLLLFMMTLIFSGVIVAYNSLPGFWKFMYRVSPMTYIIGAMLSDGVAKQQVSCSSIEFLSFQPANNLSCSDYFGPFMQQAGGSLQDPASKEQCLYCPVAQTDTYLQTVGIEYDDRWRNFGLIWAYIIFNSFVAVGIYWLARVPKKNSWAKVKKMFGKD</sequence>
<dbReference type="PANTHER" id="PTHR19241">
    <property type="entry name" value="ATP-BINDING CASSETTE TRANSPORTER"/>
    <property type="match status" value="1"/>
</dbReference>
<feature type="transmembrane region" description="Helical" evidence="10">
    <location>
        <begin position="600"/>
        <end position="620"/>
    </location>
</feature>
<keyword evidence="6" id="KW-0067">ATP-binding</keyword>
<name>A0A9P9ASW0_9HYPO</name>
<dbReference type="InterPro" id="IPR003593">
    <property type="entry name" value="AAA+_ATPase"/>
</dbReference>
<dbReference type="Pfam" id="PF01061">
    <property type="entry name" value="ABC2_membrane"/>
    <property type="match status" value="2"/>
</dbReference>
<dbReference type="PROSITE" id="PS50893">
    <property type="entry name" value="ABC_TRANSPORTER_2"/>
    <property type="match status" value="2"/>
</dbReference>
<feature type="transmembrane region" description="Helical" evidence="10">
    <location>
        <begin position="1193"/>
        <end position="1211"/>
    </location>
</feature>
<reference evidence="12 13" key="1">
    <citation type="journal article" date="2021" name="Nat. Commun.">
        <title>Genetic determinants of endophytism in the Arabidopsis root mycobiome.</title>
        <authorList>
            <person name="Mesny F."/>
            <person name="Miyauchi S."/>
            <person name="Thiergart T."/>
            <person name="Pickel B."/>
            <person name="Atanasova L."/>
            <person name="Karlsson M."/>
            <person name="Huettel B."/>
            <person name="Barry K.W."/>
            <person name="Haridas S."/>
            <person name="Chen C."/>
            <person name="Bauer D."/>
            <person name="Andreopoulos W."/>
            <person name="Pangilinan J."/>
            <person name="LaButti K."/>
            <person name="Riley R."/>
            <person name="Lipzen A."/>
            <person name="Clum A."/>
            <person name="Drula E."/>
            <person name="Henrissat B."/>
            <person name="Kohler A."/>
            <person name="Grigoriev I.V."/>
            <person name="Martin F.M."/>
            <person name="Hacquard S."/>
        </authorList>
    </citation>
    <scope>NUCLEOTIDE SEQUENCE [LARGE SCALE GENOMIC DNA]</scope>
    <source>
        <strain evidence="12 13">MPI-CAGE-CH-0241</strain>
    </source>
</reference>
<dbReference type="InterPro" id="IPR003439">
    <property type="entry name" value="ABC_transporter-like_ATP-bd"/>
</dbReference>
<evidence type="ECO:0000256" key="8">
    <source>
        <dbReference type="ARBA" id="ARBA00023136"/>
    </source>
</evidence>
<dbReference type="GO" id="GO:0016020">
    <property type="term" value="C:membrane"/>
    <property type="evidence" value="ECO:0007669"/>
    <property type="project" value="UniProtKB-SubCell"/>
</dbReference>